<organism evidence="4 5">
    <name type="scientific">Actinia tenebrosa</name>
    <name type="common">Australian red waratah sea anemone</name>
    <dbReference type="NCBI Taxonomy" id="6105"/>
    <lineage>
        <taxon>Eukaryota</taxon>
        <taxon>Metazoa</taxon>
        <taxon>Cnidaria</taxon>
        <taxon>Anthozoa</taxon>
        <taxon>Hexacorallia</taxon>
        <taxon>Actiniaria</taxon>
        <taxon>Actiniidae</taxon>
        <taxon>Actinia</taxon>
    </lineage>
</organism>
<dbReference type="GO" id="GO:0016020">
    <property type="term" value="C:membrane"/>
    <property type="evidence" value="ECO:0007669"/>
    <property type="project" value="TreeGrafter"/>
</dbReference>
<evidence type="ECO:0000313" key="5">
    <source>
        <dbReference type="RefSeq" id="XP_031564091.1"/>
    </source>
</evidence>
<keyword evidence="2" id="KW-1133">Transmembrane helix</keyword>
<evidence type="ECO:0000313" key="4">
    <source>
        <dbReference type="Proteomes" id="UP000515163"/>
    </source>
</evidence>
<feature type="transmembrane region" description="Helical" evidence="2">
    <location>
        <begin position="30"/>
        <end position="53"/>
    </location>
</feature>
<dbReference type="InterPro" id="IPR001199">
    <property type="entry name" value="Cyt_B5-like_heme/steroid-bd"/>
</dbReference>
<dbReference type="GeneID" id="116299552"/>
<proteinExistence type="inferred from homology"/>
<protein>
    <submittedName>
        <fullName evidence="5">Membrane-associated progesterone receptor component 1-like</fullName>
    </submittedName>
</protein>
<dbReference type="SMART" id="SM01117">
    <property type="entry name" value="Cyt-b5"/>
    <property type="match status" value="1"/>
</dbReference>
<dbReference type="Pfam" id="PF00173">
    <property type="entry name" value="Cyt-b5"/>
    <property type="match status" value="1"/>
</dbReference>
<dbReference type="PANTHER" id="PTHR10281:SF106">
    <property type="entry name" value="IP06960P-RELATED"/>
    <property type="match status" value="1"/>
</dbReference>
<keyword evidence="2" id="KW-0472">Membrane</keyword>
<keyword evidence="4" id="KW-1185">Reference proteome</keyword>
<dbReference type="PANTHER" id="PTHR10281">
    <property type="entry name" value="MEMBRANE-ASSOCIATED PROGESTERONE RECEPTOR COMPONENT-RELATED"/>
    <property type="match status" value="1"/>
</dbReference>
<dbReference type="RefSeq" id="XP_031564091.1">
    <property type="nucleotide sequence ID" value="XM_031708231.1"/>
</dbReference>
<evidence type="ECO:0000256" key="2">
    <source>
        <dbReference type="SAM" id="Phobius"/>
    </source>
</evidence>
<reference evidence="5" key="1">
    <citation type="submission" date="2025-08" db="UniProtKB">
        <authorList>
            <consortium name="RefSeq"/>
        </authorList>
    </citation>
    <scope>IDENTIFICATION</scope>
    <source>
        <tissue evidence="5">Tentacle</tissue>
    </source>
</reference>
<dbReference type="GO" id="GO:0005783">
    <property type="term" value="C:endoplasmic reticulum"/>
    <property type="evidence" value="ECO:0007669"/>
    <property type="project" value="TreeGrafter"/>
</dbReference>
<dbReference type="KEGG" id="aten:116299552"/>
<dbReference type="InterPro" id="IPR050577">
    <property type="entry name" value="MAPR/NEUFC/NENF-like"/>
</dbReference>
<accession>A0A6P8IA94</accession>
<dbReference type="InterPro" id="IPR036400">
    <property type="entry name" value="Cyt_B5-like_heme/steroid_sf"/>
</dbReference>
<sequence length="235" mass="27248">MGKCVNLSVPLLAKWRTIFESRDIFDVLGFLIQIPLQALFLLGTICLTLQITWRKIRPLPKEKPQKSNDREERKVEPCEFTLQELKMYDGIRRHEIYVAINRKVFDVSSAWEYFGPEGPDSSLAGRDASRALVTLSQANDCSKIDDFSDFNALQLDCLFEVETQYLERYNYVGDLVEKKQPNQLQNKCIDIIRGAMKRSKKISCLKVEDVHRLPLPRLIQHQILDVYKTDKGHLC</sequence>
<dbReference type="AlphaFoldDB" id="A0A6P8IA94"/>
<comment type="similarity">
    <text evidence="1">Belongs to the cytochrome b5 family. MAPR subfamily.</text>
</comment>
<dbReference type="OrthoDB" id="547796at2759"/>
<gene>
    <name evidence="5" type="primary">LOC116299552</name>
</gene>
<dbReference type="SUPFAM" id="SSF55856">
    <property type="entry name" value="Cytochrome b5-like heme/steroid binding domain"/>
    <property type="match status" value="1"/>
</dbReference>
<dbReference type="Proteomes" id="UP000515163">
    <property type="component" value="Unplaced"/>
</dbReference>
<keyword evidence="2" id="KW-0812">Transmembrane</keyword>
<name>A0A6P8IA94_ACTTE</name>
<evidence type="ECO:0000256" key="1">
    <source>
        <dbReference type="ARBA" id="ARBA00038357"/>
    </source>
</evidence>
<dbReference type="InParanoid" id="A0A6P8IA94"/>
<dbReference type="Gene3D" id="3.10.120.10">
    <property type="entry name" value="Cytochrome b5-like heme/steroid binding domain"/>
    <property type="match status" value="1"/>
</dbReference>
<evidence type="ECO:0000259" key="3">
    <source>
        <dbReference type="SMART" id="SM01117"/>
    </source>
</evidence>
<feature type="domain" description="Cytochrome b5 heme-binding" evidence="3">
    <location>
        <begin position="80"/>
        <end position="176"/>
    </location>
</feature>